<dbReference type="OrthoDB" id="5422958at2759"/>
<feature type="region of interest" description="Disordered" evidence="1">
    <location>
        <begin position="193"/>
        <end position="213"/>
    </location>
</feature>
<keyword evidence="4" id="KW-1185">Reference proteome</keyword>
<dbReference type="EMBL" id="JAGHQL010000025">
    <property type="protein sequence ID" value="KAH0543922.1"/>
    <property type="molecule type" value="Genomic_DNA"/>
</dbReference>
<organism evidence="3 4">
    <name type="scientific">Glutinoglossum americanum</name>
    <dbReference type="NCBI Taxonomy" id="1670608"/>
    <lineage>
        <taxon>Eukaryota</taxon>
        <taxon>Fungi</taxon>
        <taxon>Dikarya</taxon>
        <taxon>Ascomycota</taxon>
        <taxon>Pezizomycotina</taxon>
        <taxon>Geoglossomycetes</taxon>
        <taxon>Geoglossales</taxon>
        <taxon>Geoglossaceae</taxon>
        <taxon>Glutinoglossum</taxon>
    </lineage>
</organism>
<evidence type="ECO:0000256" key="1">
    <source>
        <dbReference type="SAM" id="MobiDB-lite"/>
    </source>
</evidence>
<evidence type="ECO:0000259" key="2">
    <source>
        <dbReference type="Pfam" id="PF13259"/>
    </source>
</evidence>
<reference evidence="3" key="1">
    <citation type="submission" date="2021-03" db="EMBL/GenBank/DDBJ databases">
        <title>Comparative genomics and phylogenomic investigation of the class Geoglossomycetes provide insights into ecological specialization and systematics.</title>
        <authorList>
            <person name="Melie T."/>
            <person name="Pirro S."/>
            <person name="Miller A.N."/>
            <person name="Quandt A."/>
        </authorList>
    </citation>
    <scope>NUCLEOTIDE SEQUENCE</scope>
    <source>
        <strain evidence="3">GBOQ0MN5Z8</strain>
    </source>
</reference>
<feature type="compositionally biased region" description="Polar residues" evidence="1">
    <location>
        <begin position="316"/>
        <end position="326"/>
    </location>
</feature>
<feature type="compositionally biased region" description="Pro residues" evidence="1">
    <location>
        <begin position="34"/>
        <end position="45"/>
    </location>
</feature>
<dbReference type="InterPro" id="IPR025124">
    <property type="entry name" value="Gag1-like_clamp"/>
</dbReference>
<feature type="compositionally biased region" description="Gly residues" evidence="1">
    <location>
        <begin position="287"/>
        <end position="309"/>
    </location>
</feature>
<protein>
    <recommendedName>
        <fullName evidence="2">Gag1-like clamp domain-containing protein</fullName>
    </recommendedName>
</protein>
<evidence type="ECO:0000313" key="3">
    <source>
        <dbReference type="EMBL" id="KAH0543922.1"/>
    </source>
</evidence>
<name>A0A9P8I671_9PEZI</name>
<feature type="compositionally biased region" description="Pro residues" evidence="1">
    <location>
        <begin position="98"/>
        <end position="108"/>
    </location>
</feature>
<gene>
    <name evidence="3" type="ORF">FGG08_001823</name>
</gene>
<feature type="compositionally biased region" description="Acidic residues" evidence="1">
    <location>
        <begin position="74"/>
        <end position="95"/>
    </location>
</feature>
<dbReference type="PANTHER" id="PTHR28065:SF1">
    <property type="entry name" value="DUF4050 DOMAIN-CONTAINING PROTEIN"/>
    <property type="match status" value="1"/>
</dbReference>
<dbReference type="Pfam" id="PF13259">
    <property type="entry name" value="clamp_Gag1-like"/>
    <property type="match status" value="1"/>
</dbReference>
<dbReference type="PANTHER" id="PTHR28065">
    <property type="entry name" value="FREQUENIN"/>
    <property type="match status" value="1"/>
</dbReference>
<feature type="region of interest" description="Disordered" evidence="1">
    <location>
        <begin position="287"/>
        <end position="326"/>
    </location>
</feature>
<feature type="domain" description="Gag1-like clamp" evidence="2">
    <location>
        <begin position="131"/>
        <end position="278"/>
    </location>
</feature>
<feature type="region of interest" description="Disordered" evidence="1">
    <location>
        <begin position="24"/>
        <end position="145"/>
    </location>
</feature>
<comment type="caution">
    <text evidence="3">The sequence shown here is derived from an EMBL/GenBank/DDBJ whole genome shotgun (WGS) entry which is preliminary data.</text>
</comment>
<accession>A0A9P8I671</accession>
<evidence type="ECO:0000313" key="4">
    <source>
        <dbReference type="Proteomes" id="UP000698800"/>
    </source>
</evidence>
<dbReference type="InterPro" id="IPR053274">
    <property type="entry name" value="Fluconazole_resistance"/>
</dbReference>
<sequence length="326" mass="34444">MSSSSINSDRQRLIQATRREIAAKVRDDWEWPPVVIPVPPPPPLPPKRHHKKSPKPGVPDQPHHSDGGGAEAAGDNDAEGEDDSTSTTSSEEEEFSSLPPPRLAPPAPKSWVPRTIDSSPSTSPQPSPPSSPYRFEHPDSIGPTISAQLRAHRTKRRKLLEEEMTWNDGLRCWSARRDAWSGARTLDSDAVGEAGNLNGEGGAPTATAPVTPPESPTLVPLALPLHSLHPPPGNLPPHTHPQIYAKIVLKSQTPSVPINLRDLTAALVQGWKDDDMWPPRPQPVMSGGGGLGVGGSGGTGMAGRNGTGTSGRKAMGSSNQAATTGT</sequence>
<dbReference type="AlphaFoldDB" id="A0A9P8I671"/>
<dbReference type="Proteomes" id="UP000698800">
    <property type="component" value="Unassembled WGS sequence"/>
</dbReference>
<feature type="compositionally biased region" description="Low complexity" evidence="1">
    <location>
        <begin position="193"/>
        <end position="209"/>
    </location>
</feature>
<proteinExistence type="predicted"/>